<name>A0AAN9Y8B1_9HEMI</name>
<evidence type="ECO:0000256" key="3">
    <source>
        <dbReference type="SAM" id="MobiDB-lite"/>
    </source>
</evidence>
<dbReference type="AlphaFoldDB" id="A0AAN9Y8B1"/>
<organism evidence="4 5">
    <name type="scientific">Parthenolecanium corni</name>
    <dbReference type="NCBI Taxonomy" id="536013"/>
    <lineage>
        <taxon>Eukaryota</taxon>
        <taxon>Metazoa</taxon>
        <taxon>Ecdysozoa</taxon>
        <taxon>Arthropoda</taxon>
        <taxon>Hexapoda</taxon>
        <taxon>Insecta</taxon>
        <taxon>Pterygota</taxon>
        <taxon>Neoptera</taxon>
        <taxon>Paraneoptera</taxon>
        <taxon>Hemiptera</taxon>
        <taxon>Sternorrhyncha</taxon>
        <taxon>Coccoidea</taxon>
        <taxon>Coccidae</taxon>
        <taxon>Parthenolecanium</taxon>
    </lineage>
</organism>
<evidence type="ECO:0000256" key="2">
    <source>
        <dbReference type="ARBA" id="ARBA00030511"/>
    </source>
</evidence>
<feature type="region of interest" description="Disordered" evidence="3">
    <location>
        <begin position="1"/>
        <end position="42"/>
    </location>
</feature>
<dbReference type="InterPro" id="IPR042534">
    <property type="entry name" value="SAP18_sf"/>
</dbReference>
<evidence type="ECO:0000313" key="4">
    <source>
        <dbReference type="EMBL" id="KAK7601220.1"/>
    </source>
</evidence>
<sequence length="182" mass="21148">MISDVESDYATRSKMDYQSNNDDAGSNESDSNNRSSNLRTGVAVPVVQSTVKVEGRKENNIDRYKTCPLLLRVFYNYNHHHNPIDYKNKQYPKNELQIHTWMDASLSEILINLQRKNRKIRRSGTVIKFQIISPDPTRPRYKVRDVGSIKIDYKGPDDLKTLHQCRYSIGDFIDLCIKLPKN</sequence>
<keyword evidence="5" id="KW-1185">Reference proteome</keyword>
<dbReference type="Pfam" id="PF06487">
    <property type="entry name" value="SAP18"/>
    <property type="match status" value="1"/>
</dbReference>
<evidence type="ECO:0000313" key="5">
    <source>
        <dbReference type="Proteomes" id="UP001367676"/>
    </source>
</evidence>
<dbReference type="GO" id="GO:0003714">
    <property type="term" value="F:transcription corepressor activity"/>
    <property type="evidence" value="ECO:0007669"/>
    <property type="project" value="TreeGrafter"/>
</dbReference>
<reference evidence="4 5" key="1">
    <citation type="submission" date="2024-03" db="EMBL/GenBank/DDBJ databases">
        <title>Adaptation during the transition from Ophiocordyceps entomopathogen to insect associate is accompanied by gene loss and intensified selection.</title>
        <authorList>
            <person name="Ward C.M."/>
            <person name="Onetto C.A."/>
            <person name="Borneman A.R."/>
        </authorList>
    </citation>
    <scope>NUCLEOTIDE SEQUENCE [LARGE SCALE GENOMIC DNA]</scope>
    <source>
        <strain evidence="4">AWRI1</strain>
        <tissue evidence="4">Single Adult Female</tissue>
    </source>
</reference>
<dbReference type="Gene3D" id="3.10.20.550">
    <property type="entry name" value="ASAP complex, SAP18 subunit"/>
    <property type="match status" value="1"/>
</dbReference>
<gene>
    <name evidence="4" type="ORF">V9T40_008661</name>
</gene>
<dbReference type="EMBL" id="JBBCAQ010000010">
    <property type="protein sequence ID" value="KAK7601220.1"/>
    <property type="molecule type" value="Genomic_DNA"/>
</dbReference>
<proteinExistence type="inferred from homology"/>
<feature type="compositionally biased region" description="Low complexity" evidence="3">
    <location>
        <begin position="26"/>
        <end position="37"/>
    </location>
</feature>
<comment type="caution">
    <text evidence="4">The sequence shown here is derived from an EMBL/GenBank/DDBJ whole genome shotgun (WGS) entry which is preliminary data.</text>
</comment>
<dbReference type="GO" id="GO:0005634">
    <property type="term" value="C:nucleus"/>
    <property type="evidence" value="ECO:0007669"/>
    <property type="project" value="TreeGrafter"/>
</dbReference>
<dbReference type="PANTHER" id="PTHR13082:SF0">
    <property type="entry name" value="HISTONE DEACETYLASE COMPLEX SUBUNIT SAP18"/>
    <property type="match status" value="1"/>
</dbReference>
<dbReference type="PANTHER" id="PTHR13082">
    <property type="entry name" value="SAP18"/>
    <property type="match status" value="1"/>
</dbReference>
<evidence type="ECO:0000256" key="1">
    <source>
        <dbReference type="ARBA" id="ARBA00009143"/>
    </source>
</evidence>
<accession>A0AAN9Y8B1</accession>
<dbReference type="Proteomes" id="UP001367676">
    <property type="component" value="Unassembled WGS sequence"/>
</dbReference>
<dbReference type="InterPro" id="IPR010516">
    <property type="entry name" value="SAP18"/>
</dbReference>
<protein>
    <recommendedName>
        <fullName evidence="2">18 kDa Sin3-associated polypeptide</fullName>
    </recommendedName>
</protein>
<comment type="similarity">
    <text evidence="1">Belongs to the SAP18 family.</text>
</comment>